<feature type="region of interest" description="Disordered" evidence="1">
    <location>
        <begin position="75"/>
        <end position="132"/>
    </location>
</feature>
<evidence type="ECO:0000313" key="3">
    <source>
        <dbReference type="Proteomes" id="UP000321514"/>
    </source>
</evidence>
<gene>
    <name evidence="2" type="ORF">MFU01_71600</name>
</gene>
<reference evidence="2 3" key="1">
    <citation type="submission" date="2019-07" db="EMBL/GenBank/DDBJ databases">
        <title>Whole genome shotgun sequence of Myxococcus fulvus NBRC 100333.</title>
        <authorList>
            <person name="Hosoyama A."/>
            <person name="Uohara A."/>
            <person name="Ohji S."/>
            <person name="Ichikawa N."/>
        </authorList>
    </citation>
    <scope>NUCLEOTIDE SEQUENCE [LARGE SCALE GENOMIC DNA]</scope>
    <source>
        <strain evidence="2 3">NBRC 100333</strain>
    </source>
</reference>
<feature type="compositionally biased region" description="Polar residues" evidence="1">
    <location>
        <begin position="94"/>
        <end position="105"/>
    </location>
</feature>
<evidence type="ECO:0000313" key="2">
    <source>
        <dbReference type="EMBL" id="GEN12123.1"/>
    </source>
</evidence>
<organism evidence="2 3">
    <name type="scientific">Myxococcus fulvus</name>
    <dbReference type="NCBI Taxonomy" id="33"/>
    <lineage>
        <taxon>Bacteria</taxon>
        <taxon>Pseudomonadati</taxon>
        <taxon>Myxococcota</taxon>
        <taxon>Myxococcia</taxon>
        <taxon>Myxococcales</taxon>
        <taxon>Cystobacterineae</taxon>
        <taxon>Myxococcaceae</taxon>
        <taxon>Myxococcus</taxon>
    </lineage>
</organism>
<dbReference type="Proteomes" id="UP000321514">
    <property type="component" value="Unassembled WGS sequence"/>
</dbReference>
<evidence type="ECO:0000256" key="1">
    <source>
        <dbReference type="SAM" id="MobiDB-lite"/>
    </source>
</evidence>
<name>A0A511TEQ3_MYXFU</name>
<sequence>MTHLDDTQPVDLHLVVDDTVTPNELHRTGHLFLVRSPVPPSCLHITVRHGEYAVCANLTPRYPGRRRSLRTLNRRSGAVDHDTYHGLRELHSGSGRQSARANRNTWPLRLPSRVPGRSPPDFSGTLAEGDVG</sequence>
<dbReference type="EMBL" id="BJXR01000056">
    <property type="protein sequence ID" value="GEN12123.1"/>
    <property type="molecule type" value="Genomic_DNA"/>
</dbReference>
<proteinExistence type="predicted"/>
<dbReference type="AlphaFoldDB" id="A0A511TEQ3"/>
<protein>
    <submittedName>
        <fullName evidence="2">Uncharacterized protein</fullName>
    </submittedName>
</protein>
<comment type="caution">
    <text evidence="2">The sequence shown here is derived from an EMBL/GenBank/DDBJ whole genome shotgun (WGS) entry which is preliminary data.</text>
</comment>
<accession>A0A511TEQ3</accession>
<feature type="compositionally biased region" description="Basic and acidic residues" evidence="1">
    <location>
        <begin position="77"/>
        <end position="91"/>
    </location>
</feature>